<sequence length="351" mass="37159">MTRAVTFESGNQPRSEANPDRPVTLADVADRANVSLSTASKALNGRDGVSPSTRSRVREAARTLGFSPSTVARSLATGRTNTVGLITHDLVGRFSIPLLMGIENAFGVNEVSVMLCDARGDSIREKHHLASMLERRVDGLVVVGARPDPRPSLGKRIPVPVVYAYAPSVDPSDTSIVADNVLAGRMATEHLIAQGKSHIAIIQGDQDYGASVDRAAGSLAALAEAGLELVGGSPLYGEWSEVWGRSATRALLSRDPSIDGIVCGNDQIARGALDYLRDHRVNVPGDVAVTGHDNWRVVVDGCRPGLTTVDMGLERIGRIAAKRLREAMEGHLHPGVEKIPGHLIVSGSTVA</sequence>
<feature type="domain" description="HTH lacI-type" evidence="5">
    <location>
        <begin position="23"/>
        <end position="77"/>
    </location>
</feature>
<dbReference type="GO" id="GO:0003700">
    <property type="term" value="F:DNA-binding transcription factor activity"/>
    <property type="evidence" value="ECO:0007669"/>
    <property type="project" value="TreeGrafter"/>
</dbReference>
<protein>
    <submittedName>
        <fullName evidence="6">Periplasmic binding protein/LacI transcriptional regulator</fullName>
    </submittedName>
</protein>
<dbReference type="PROSITE" id="PS50932">
    <property type="entry name" value="HTH_LACI_2"/>
    <property type="match status" value="1"/>
</dbReference>
<dbReference type="GO" id="GO:0000976">
    <property type="term" value="F:transcription cis-regulatory region binding"/>
    <property type="evidence" value="ECO:0007669"/>
    <property type="project" value="TreeGrafter"/>
</dbReference>
<evidence type="ECO:0000256" key="1">
    <source>
        <dbReference type="ARBA" id="ARBA00023015"/>
    </source>
</evidence>
<keyword evidence="1" id="KW-0805">Transcription regulation</keyword>
<dbReference type="RefSeq" id="WP_210578444.1">
    <property type="nucleotide sequence ID" value="NZ_LK995468.1"/>
</dbReference>
<organism evidence="6">
    <name type="scientific">Actinomyces succiniciruminis</name>
    <dbReference type="NCBI Taxonomy" id="1522002"/>
    <lineage>
        <taxon>Bacteria</taxon>
        <taxon>Bacillati</taxon>
        <taxon>Actinomycetota</taxon>
        <taxon>Actinomycetes</taxon>
        <taxon>Actinomycetales</taxon>
        <taxon>Actinomycetaceae</taxon>
        <taxon>Actinomyces</taxon>
    </lineage>
</organism>
<evidence type="ECO:0000256" key="3">
    <source>
        <dbReference type="ARBA" id="ARBA00023163"/>
    </source>
</evidence>
<dbReference type="InterPro" id="IPR046335">
    <property type="entry name" value="LacI/GalR-like_sensor"/>
</dbReference>
<dbReference type="InterPro" id="IPR028082">
    <property type="entry name" value="Peripla_BP_I"/>
</dbReference>
<keyword evidence="2" id="KW-0238">DNA-binding</keyword>
<dbReference type="CDD" id="cd01392">
    <property type="entry name" value="HTH_LacI"/>
    <property type="match status" value="1"/>
</dbReference>
<evidence type="ECO:0000259" key="5">
    <source>
        <dbReference type="PROSITE" id="PS50932"/>
    </source>
</evidence>
<dbReference type="InterPro" id="IPR000843">
    <property type="entry name" value="HTH_LacI"/>
</dbReference>
<reference evidence="6" key="1">
    <citation type="submission" date="2014-07" db="EMBL/GenBank/DDBJ databases">
        <authorList>
            <person name="Zhang J.E."/>
            <person name="Yang H."/>
            <person name="Guo J."/>
            <person name="Deng Z."/>
            <person name="Luo H."/>
            <person name="Luo M."/>
            <person name="Zhao B."/>
        </authorList>
    </citation>
    <scope>NUCLEOTIDE SEQUENCE</scope>
    <source>
        <strain evidence="6">AM4</strain>
    </source>
</reference>
<dbReference type="PANTHER" id="PTHR30146">
    <property type="entry name" value="LACI-RELATED TRANSCRIPTIONAL REPRESSOR"/>
    <property type="match status" value="1"/>
</dbReference>
<dbReference type="Pfam" id="PF00356">
    <property type="entry name" value="LacI"/>
    <property type="match status" value="1"/>
</dbReference>
<dbReference type="EMBL" id="LK995468">
    <property type="protein sequence ID" value="CED90163.1"/>
    <property type="molecule type" value="Genomic_DNA"/>
</dbReference>
<dbReference type="PROSITE" id="PS00356">
    <property type="entry name" value="HTH_LACI_1"/>
    <property type="match status" value="1"/>
</dbReference>
<evidence type="ECO:0000313" key="6">
    <source>
        <dbReference type="EMBL" id="CED90163.1"/>
    </source>
</evidence>
<dbReference type="SUPFAM" id="SSF53822">
    <property type="entry name" value="Periplasmic binding protein-like I"/>
    <property type="match status" value="1"/>
</dbReference>
<keyword evidence="3" id="KW-0804">Transcription</keyword>
<dbReference type="Gene3D" id="3.40.50.2300">
    <property type="match status" value="2"/>
</dbReference>
<dbReference type="Gene3D" id="1.10.260.40">
    <property type="entry name" value="lambda repressor-like DNA-binding domains"/>
    <property type="match status" value="1"/>
</dbReference>
<name>A0A1L7RM70_9ACTO</name>
<dbReference type="SUPFAM" id="SSF47413">
    <property type="entry name" value="lambda repressor-like DNA-binding domains"/>
    <property type="match status" value="1"/>
</dbReference>
<dbReference type="InterPro" id="IPR010982">
    <property type="entry name" value="Lambda_DNA-bd_dom_sf"/>
</dbReference>
<gene>
    <name evidence="6" type="ORF">AAM4_0268</name>
</gene>
<evidence type="ECO:0000256" key="2">
    <source>
        <dbReference type="ARBA" id="ARBA00023125"/>
    </source>
</evidence>
<dbReference type="SMART" id="SM00354">
    <property type="entry name" value="HTH_LACI"/>
    <property type="match status" value="1"/>
</dbReference>
<dbReference type="PANTHER" id="PTHR30146:SF109">
    <property type="entry name" value="HTH-TYPE TRANSCRIPTIONAL REGULATOR GALS"/>
    <property type="match status" value="1"/>
</dbReference>
<dbReference type="Pfam" id="PF13377">
    <property type="entry name" value="Peripla_BP_3"/>
    <property type="match status" value="1"/>
</dbReference>
<accession>A0A1L7RM70</accession>
<proteinExistence type="predicted"/>
<dbReference type="CDD" id="cd06288">
    <property type="entry name" value="PBP1_sucrose_transcription_regulator"/>
    <property type="match status" value="1"/>
</dbReference>
<dbReference type="AlphaFoldDB" id="A0A1L7RM70"/>
<feature type="region of interest" description="Disordered" evidence="4">
    <location>
        <begin position="1"/>
        <end position="21"/>
    </location>
</feature>
<evidence type="ECO:0000256" key="4">
    <source>
        <dbReference type="SAM" id="MobiDB-lite"/>
    </source>
</evidence>